<keyword evidence="2" id="KW-1185">Reference proteome</keyword>
<evidence type="ECO:0000313" key="2">
    <source>
        <dbReference type="Proteomes" id="UP001149822"/>
    </source>
</evidence>
<proteinExistence type="predicted"/>
<evidence type="ECO:0000313" key="1">
    <source>
        <dbReference type="EMBL" id="MCZ0963712.1"/>
    </source>
</evidence>
<dbReference type="RefSeq" id="WP_268943813.1">
    <property type="nucleotide sequence ID" value="NZ_JAPTYD010000047.1"/>
</dbReference>
<dbReference type="EMBL" id="JAPTYD010000047">
    <property type="protein sequence ID" value="MCZ0963712.1"/>
    <property type="molecule type" value="Genomic_DNA"/>
</dbReference>
<dbReference type="Proteomes" id="UP001149822">
    <property type="component" value="Unassembled WGS sequence"/>
</dbReference>
<protein>
    <submittedName>
        <fullName evidence="1">Transposase</fullName>
    </submittedName>
</protein>
<gene>
    <name evidence="1" type="ORF">OU682_19115</name>
</gene>
<accession>A0ABT4J9B3</accession>
<dbReference type="InterPro" id="IPR002514">
    <property type="entry name" value="Transposase_8"/>
</dbReference>
<reference evidence="1" key="1">
    <citation type="submission" date="2022-12" db="EMBL/GenBank/DDBJ databases">
        <title>Paracoccus sp. EF6 isolated from a lake water.</title>
        <authorList>
            <person name="Liu H."/>
        </authorList>
    </citation>
    <scope>NUCLEOTIDE SEQUENCE</scope>
    <source>
        <strain evidence="1">EF6</strain>
    </source>
</reference>
<sequence length="60" mass="6363">MRANGQRRWPDEIKARIVAESLKPGATVNSVARGMVFGRTSVGMAQSGAGWQIAFACGRG</sequence>
<name>A0ABT4J9B3_9RHOB</name>
<organism evidence="1 2">
    <name type="scientific">Paracoccus benzoatiresistens</name>
    <dbReference type="NCBI Taxonomy" id="2997341"/>
    <lineage>
        <taxon>Bacteria</taxon>
        <taxon>Pseudomonadati</taxon>
        <taxon>Pseudomonadota</taxon>
        <taxon>Alphaproteobacteria</taxon>
        <taxon>Rhodobacterales</taxon>
        <taxon>Paracoccaceae</taxon>
        <taxon>Paracoccus</taxon>
    </lineage>
</organism>
<comment type="caution">
    <text evidence="1">The sequence shown here is derived from an EMBL/GenBank/DDBJ whole genome shotgun (WGS) entry which is preliminary data.</text>
</comment>
<dbReference type="Pfam" id="PF01527">
    <property type="entry name" value="HTH_Tnp_1"/>
    <property type="match status" value="1"/>
</dbReference>